<protein>
    <submittedName>
        <fullName evidence="1">Uncharacterized protein</fullName>
    </submittedName>
</protein>
<organism evidence="1 2">
    <name type="scientific">Bionectria ochroleuca</name>
    <name type="common">Gliocladium roseum</name>
    <dbReference type="NCBI Taxonomy" id="29856"/>
    <lineage>
        <taxon>Eukaryota</taxon>
        <taxon>Fungi</taxon>
        <taxon>Dikarya</taxon>
        <taxon>Ascomycota</taxon>
        <taxon>Pezizomycotina</taxon>
        <taxon>Sordariomycetes</taxon>
        <taxon>Hypocreomycetidae</taxon>
        <taxon>Hypocreales</taxon>
        <taxon>Bionectriaceae</taxon>
        <taxon>Clonostachys</taxon>
    </lineage>
</organism>
<comment type="caution">
    <text evidence="1">The sequence shown here is derived from an EMBL/GenBank/DDBJ whole genome shotgun (WGS) entry which is preliminary data.</text>
</comment>
<evidence type="ECO:0000313" key="1">
    <source>
        <dbReference type="EMBL" id="VUC25950.1"/>
    </source>
</evidence>
<proteinExistence type="predicted"/>
<reference evidence="1 2" key="1">
    <citation type="submission" date="2019-06" db="EMBL/GenBank/DDBJ databases">
        <authorList>
            <person name="Broberg M."/>
        </authorList>
    </citation>
    <scope>NUCLEOTIDE SEQUENCE [LARGE SCALE GENOMIC DNA]</scope>
</reference>
<keyword evidence="2" id="KW-1185">Reference proteome</keyword>
<dbReference type="EMBL" id="CABFNS010000741">
    <property type="protein sequence ID" value="VUC25950.1"/>
    <property type="molecule type" value="Genomic_DNA"/>
</dbReference>
<name>A0ABY6U4F8_BIOOC</name>
<evidence type="ECO:0000313" key="2">
    <source>
        <dbReference type="Proteomes" id="UP000766486"/>
    </source>
</evidence>
<sequence>MFQSAPSGAFRPPEVSIGPTDYYMPSMPLLSAEEDIAATTTDISVRLADFGTDLGINGGQALV</sequence>
<dbReference type="Proteomes" id="UP000766486">
    <property type="component" value="Unassembled WGS sequence"/>
</dbReference>
<accession>A0ABY6U4F8</accession>
<gene>
    <name evidence="1" type="ORF">CLO192961_LOCUS176557</name>
</gene>